<keyword evidence="3 15" id="KW-0808">Transferase</keyword>
<dbReference type="KEGG" id="ares:IWH25_10940"/>
<keyword evidence="17" id="KW-1185">Reference proteome</keyword>
<keyword evidence="4 15" id="KW-0012">Acyltransferase</keyword>
<dbReference type="PANTHER" id="PTHR30098">
    <property type="entry name" value="LEUCYL/PHENYLALANYL-TRNA--PROTEIN TRANSFERASE"/>
    <property type="match status" value="1"/>
</dbReference>
<dbReference type="PANTHER" id="PTHR30098:SF2">
    <property type="entry name" value="LEUCYL_PHENYLALANYL-TRNA--PROTEIN TRANSFERASE"/>
    <property type="match status" value="1"/>
</dbReference>
<dbReference type="Pfam" id="PF03588">
    <property type="entry name" value="Leu_Phe_trans"/>
    <property type="match status" value="1"/>
</dbReference>
<evidence type="ECO:0000256" key="8">
    <source>
        <dbReference type="ARBA" id="ARBA00054043"/>
    </source>
</evidence>
<keyword evidence="2 15" id="KW-0963">Cytoplasm</keyword>
<dbReference type="FunFam" id="3.30.70.3550:FF:000001">
    <property type="entry name" value="Leucyl/phenylalanyl-tRNA--protein transferase"/>
    <property type="match status" value="1"/>
</dbReference>
<evidence type="ECO:0000256" key="2">
    <source>
        <dbReference type="ARBA" id="ARBA00022490"/>
    </source>
</evidence>
<evidence type="ECO:0000256" key="12">
    <source>
        <dbReference type="ARBA" id="ARBA00077136"/>
    </source>
</evidence>
<evidence type="ECO:0000313" key="16">
    <source>
        <dbReference type="EMBL" id="QRJ62310.1"/>
    </source>
</evidence>
<dbReference type="GO" id="GO:0008914">
    <property type="term" value="F:leucyl-tRNA--protein transferase activity"/>
    <property type="evidence" value="ECO:0007669"/>
    <property type="project" value="UniProtKB-UniRule"/>
</dbReference>
<dbReference type="SUPFAM" id="SSF55729">
    <property type="entry name" value="Acyl-CoA N-acyltransferases (Nat)"/>
    <property type="match status" value="1"/>
</dbReference>
<dbReference type="Gene3D" id="3.40.630.70">
    <property type="entry name" value="Leucyl/phenylalanyl-tRNA-protein transferase, C-terminal domain"/>
    <property type="match status" value="1"/>
</dbReference>
<comment type="catalytic activity">
    <reaction evidence="7 15">
        <text>N-terminal L-lysyl-[protein] + L-leucyl-tRNA(Leu) = N-terminal L-leucyl-L-lysyl-[protein] + tRNA(Leu) + H(+)</text>
        <dbReference type="Rhea" id="RHEA:12340"/>
        <dbReference type="Rhea" id="RHEA-COMP:9613"/>
        <dbReference type="Rhea" id="RHEA-COMP:9622"/>
        <dbReference type="Rhea" id="RHEA-COMP:12670"/>
        <dbReference type="Rhea" id="RHEA-COMP:12671"/>
        <dbReference type="ChEBI" id="CHEBI:15378"/>
        <dbReference type="ChEBI" id="CHEBI:65249"/>
        <dbReference type="ChEBI" id="CHEBI:78442"/>
        <dbReference type="ChEBI" id="CHEBI:78494"/>
        <dbReference type="ChEBI" id="CHEBI:133043"/>
        <dbReference type="EC" id="2.3.2.6"/>
    </reaction>
</comment>
<accession>A0A974PVP5</accession>
<evidence type="ECO:0000256" key="13">
    <source>
        <dbReference type="ARBA" id="ARBA00077165"/>
    </source>
</evidence>
<dbReference type="NCBIfam" id="TIGR00667">
    <property type="entry name" value="aat"/>
    <property type="match status" value="1"/>
</dbReference>
<reference evidence="16" key="1">
    <citation type="submission" date="2020-11" db="EMBL/GenBank/DDBJ databases">
        <title>Azospira restricta DSM 18626 genome sequence.</title>
        <authorList>
            <person name="Moe W.M."/>
        </authorList>
    </citation>
    <scope>NUCLEOTIDE SEQUENCE</scope>
    <source>
        <strain evidence="16">DSM 18626</strain>
    </source>
</reference>
<evidence type="ECO:0000256" key="7">
    <source>
        <dbReference type="ARBA" id="ARBA00051538"/>
    </source>
</evidence>
<comment type="catalytic activity">
    <reaction evidence="5 15">
        <text>L-phenylalanyl-tRNA(Phe) + an N-terminal L-alpha-aminoacyl-[protein] = an N-terminal L-phenylalanyl-L-alpha-aminoacyl-[protein] + tRNA(Phe)</text>
        <dbReference type="Rhea" id="RHEA:43632"/>
        <dbReference type="Rhea" id="RHEA-COMP:9668"/>
        <dbReference type="Rhea" id="RHEA-COMP:9699"/>
        <dbReference type="Rhea" id="RHEA-COMP:10636"/>
        <dbReference type="Rhea" id="RHEA-COMP:10637"/>
        <dbReference type="ChEBI" id="CHEBI:78442"/>
        <dbReference type="ChEBI" id="CHEBI:78531"/>
        <dbReference type="ChEBI" id="CHEBI:78597"/>
        <dbReference type="ChEBI" id="CHEBI:83561"/>
        <dbReference type="EC" id="2.3.2.6"/>
    </reaction>
</comment>
<organism evidence="16 17">
    <name type="scientific">Azospira restricta</name>
    <dbReference type="NCBI Taxonomy" id="404405"/>
    <lineage>
        <taxon>Bacteria</taxon>
        <taxon>Pseudomonadati</taxon>
        <taxon>Pseudomonadota</taxon>
        <taxon>Betaproteobacteria</taxon>
        <taxon>Rhodocyclales</taxon>
        <taxon>Rhodocyclaceae</taxon>
        <taxon>Azospira</taxon>
    </lineage>
</organism>
<evidence type="ECO:0000256" key="3">
    <source>
        <dbReference type="ARBA" id="ARBA00022679"/>
    </source>
</evidence>
<dbReference type="AlphaFoldDB" id="A0A974PVP5"/>
<dbReference type="Gene3D" id="3.30.70.3550">
    <property type="entry name" value="Leucyl/phenylalanyl-tRNA-protein transferase, N-terminal domain"/>
    <property type="match status" value="1"/>
</dbReference>
<evidence type="ECO:0000256" key="14">
    <source>
        <dbReference type="ARBA" id="ARBA00083640"/>
    </source>
</evidence>
<evidence type="ECO:0000256" key="6">
    <source>
        <dbReference type="ARBA" id="ARBA00050652"/>
    </source>
</evidence>
<dbReference type="InterPro" id="IPR042221">
    <property type="entry name" value="Leu/Phe-tRNA_Trfase_N"/>
</dbReference>
<dbReference type="InterPro" id="IPR042203">
    <property type="entry name" value="Leu/Phe-tRNA_Trfase_C"/>
</dbReference>
<dbReference type="RefSeq" id="WP_203385841.1">
    <property type="nucleotide sequence ID" value="NZ_CP064781.1"/>
</dbReference>
<dbReference type="GO" id="GO:0030163">
    <property type="term" value="P:protein catabolic process"/>
    <property type="evidence" value="ECO:0007669"/>
    <property type="project" value="UniProtKB-UniRule"/>
</dbReference>
<evidence type="ECO:0000313" key="17">
    <source>
        <dbReference type="Proteomes" id="UP000663444"/>
    </source>
</evidence>
<dbReference type="EC" id="2.3.2.6" evidence="10 15"/>
<evidence type="ECO:0000256" key="5">
    <source>
        <dbReference type="ARBA" id="ARBA00050607"/>
    </source>
</evidence>
<dbReference type="HAMAP" id="MF_00688">
    <property type="entry name" value="Leu_Phe_trans"/>
    <property type="match status" value="1"/>
</dbReference>
<evidence type="ECO:0000256" key="15">
    <source>
        <dbReference type="HAMAP-Rule" id="MF_00688"/>
    </source>
</evidence>
<sequence>MLPWLVADAPFPPLELALADPNGLLCAGGDLSPQRLLAAYRHGIFPWFSDGQPILWWSPDPRMVLFPDEFRISRSLRKTLRADGYEVRLDNDFAAVIDACAHTWRPGQPGTWITAEMCGAYSRLFELGWAHSVEIWVAGDNGDELVGGLYGLAIGRMFYGESMFSRRRDASKIAAAHLARFLGERGFGMIDCQMRTEHLASLGAREIPRAEFAQRLTALVEAGAPGRWPTDGAAFAWR</sequence>
<comment type="function">
    <text evidence="8 15">Functions in the N-end rule pathway of protein degradation where it conjugates Leu, Phe and, less efficiently, Met from aminoacyl-tRNAs to the N-termini of proteins containing an N-terminal arginine or lysine.</text>
</comment>
<evidence type="ECO:0000256" key="1">
    <source>
        <dbReference type="ARBA" id="ARBA00004496"/>
    </source>
</evidence>
<dbReference type="InterPro" id="IPR004616">
    <property type="entry name" value="Leu/Phe-tRNA_Trfase"/>
</dbReference>
<evidence type="ECO:0000256" key="10">
    <source>
        <dbReference type="ARBA" id="ARBA00066767"/>
    </source>
</evidence>
<dbReference type="Proteomes" id="UP000663444">
    <property type="component" value="Chromosome"/>
</dbReference>
<dbReference type="EMBL" id="CP064781">
    <property type="protein sequence ID" value="QRJ62310.1"/>
    <property type="molecule type" value="Genomic_DNA"/>
</dbReference>
<comment type="catalytic activity">
    <reaction evidence="6 15">
        <text>N-terminal L-arginyl-[protein] + L-leucyl-tRNA(Leu) = N-terminal L-leucyl-L-arginyl-[protein] + tRNA(Leu) + H(+)</text>
        <dbReference type="Rhea" id="RHEA:50416"/>
        <dbReference type="Rhea" id="RHEA-COMP:9613"/>
        <dbReference type="Rhea" id="RHEA-COMP:9622"/>
        <dbReference type="Rhea" id="RHEA-COMP:12672"/>
        <dbReference type="Rhea" id="RHEA-COMP:12673"/>
        <dbReference type="ChEBI" id="CHEBI:15378"/>
        <dbReference type="ChEBI" id="CHEBI:64719"/>
        <dbReference type="ChEBI" id="CHEBI:78442"/>
        <dbReference type="ChEBI" id="CHEBI:78494"/>
        <dbReference type="ChEBI" id="CHEBI:133044"/>
        <dbReference type="EC" id="2.3.2.6"/>
    </reaction>
</comment>
<comment type="similarity">
    <text evidence="9 15">Belongs to the L/F-transferase family.</text>
</comment>
<evidence type="ECO:0000256" key="4">
    <source>
        <dbReference type="ARBA" id="ARBA00023315"/>
    </source>
</evidence>
<dbReference type="GO" id="GO:0005737">
    <property type="term" value="C:cytoplasm"/>
    <property type="evidence" value="ECO:0007669"/>
    <property type="project" value="UniProtKB-SubCell"/>
</dbReference>
<gene>
    <name evidence="15" type="primary">aat</name>
    <name evidence="16" type="ORF">IWH25_10940</name>
</gene>
<proteinExistence type="inferred from homology"/>
<dbReference type="InterPro" id="IPR016181">
    <property type="entry name" value="Acyl_CoA_acyltransferase"/>
</dbReference>
<protein>
    <recommendedName>
        <fullName evidence="11 15">Leucyl/phenylalanyl-tRNA--protein transferase</fullName>
        <ecNumber evidence="10 15">2.3.2.6</ecNumber>
    </recommendedName>
    <alternativeName>
        <fullName evidence="12 15">L/F-transferase</fullName>
    </alternativeName>
    <alternativeName>
        <fullName evidence="13 15">Leucyltransferase</fullName>
    </alternativeName>
    <alternativeName>
        <fullName evidence="14 15">Phenyalanyltransferase</fullName>
    </alternativeName>
</protein>
<evidence type="ECO:0000256" key="11">
    <source>
        <dbReference type="ARBA" id="ARBA00074372"/>
    </source>
</evidence>
<evidence type="ECO:0000256" key="9">
    <source>
        <dbReference type="ARBA" id="ARBA00061535"/>
    </source>
</evidence>
<comment type="subcellular location">
    <subcellularLocation>
        <location evidence="1 15">Cytoplasm</location>
    </subcellularLocation>
</comment>
<name>A0A974PVP5_9RHOO</name>